<organism evidence="1 2">
    <name type="scientific">Nonomuraea longicatena</name>
    <dbReference type="NCBI Taxonomy" id="83682"/>
    <lineage>
        <taxon>Bacteria</taxon>
        <taxon>Bacillati</taxon>
        <taxon>Actinomycetota</taxon>
        <taxon>Actinomycetes</taxon>
        <taxon>Streptosporangiales</taxon>
        <taxon>Streptosporangiaceae</taxon>
        <taxon>Nonomuraea</taxon>
    </lineage>
</organism>
<reference evidence="2" key="1">
    <citation type="journal article" date="2019" name="Int. J. Syst. Evol. Microbiol.">
        <title>The Global Catalogue of Microorganisms (GCM) 10K type strain sequencing project: providing services to taxonomists for standard genome sequencing and annotation.</title>
        <authorList>
            <consortium name="The Broad Institute Genomics Platform"/>
            <consortium name="The Broad Institute Genome Sequencing Center for Infectious Disease"/>
            <person name="Wu L."/>
            <person name="Ma J."/>
        </authorList>
    </citation>
    <scope>NUCLEOTIDE SEQUENCE [LARGE SCALE GENOMIC DNA]</scope>
    <source>
        <strain evidence="2">JCM 11136</strain>
    </source>
</reference>
<comment type="caution">
    <text evidence="1">The sequence shown here is derived from an EMBL/GenBank/DDBJ whole genome shotgun (WGS) entry which is preliminary data.</text>
</comment>
<dbReference type="EMBL" id="BAAAHQ010000020">
    <property type="protein sequence ID" value="GAA0932916.1"/>
    <property type="molecule type" value="Genomic_DNA"/>
</dbReference>
<gene>
    <name evidence="1" type="ORF">GCM10009560_38770</name>
</gene>
<name>A0ABP4AAG2_9ACTN</name>
<protein>
    <submittedName>
        <fullName evidence="1">Uncharacterized protein</fullName>
    </submittedName>
</protein>
<dbReference type="RefSeq" id="WP_343951311.1">
    <property type="nucleotide sequence ID" value="NZ_BAAAHQ010000020.1"/>
</dbReference>
<dbReference type="InterPro" id="IPR046053">
    <property type="entry name" value="DUF6011"/>
</dbReference>
<evidence type="ECO:0000313" key="1">
    <source>
        <dbReference type="EMBL" id="GAA0932916.1"/>
    </source>
</evidence>
<accession>A0ABP4AAG2</accession>
<sequence length="75" mass="8058">MSSDDVTLFDLGEPAVREHVVRCAACKHALRTPESRLAGIGPDCASRLGLASRRPLRITGVPSGWNCDGQLDLLE</sequence>
<dbReference type="Proteomes" id="UP001501578">
    <property type="component" value="Unassembled WGS sequence"/>
</dbReference>
<keyword evidence="2" id="KW-1185">Reference proteome</keyword>
<proteinExistence type="predicted"/>
<dbReference type="Pfam" id="PF19474">
    <property type="entry name" value="DUF6011"/>
    <property type="match status" value="1"/>
</dbReference>
<evidence type="ECO:0000313" key="2">
    <source>
        <dbReference type="Proteomes" id="UP001501578"/>
    </source>
</evidence>